<evidence type="ECO:0000256" key="9">
    <source>
        <dbReference type="SAM" id="MobiDB-lite"/>
    </source>
</evidence>
<evidence type="ECO:0000256" key="2">
    <source>
        <dbReference type="ARBA" id="ARBA00009102"/>
    </source>
</evidence>
<dbReference type="Gene3D" id="2.40.290.30">
    <property type="entry name" value="Mediator complex subunit 25, ACID domain"/>
    <property type="match status" value="1"/>
</dbReference>
<evidence type="ECO:0000313" key="11">
    <source>
        <dbReference type="Ensembl" id="ENSOMYP00000036213.2"/>
    </source>
</evidence>
<evidence type="ECO:0000313" key="12">
    <source>
        <dbReference type="Proteomes" id="UP000694395"/>
    </source>
</evidence>
<dbReference type="GeneTree" id="ENSGT00940000160439"/>
<keyword evidence="6 8" id="KW-0804">Transcription</keyword>
<evidence type="ECO:0000256" key="1">
    <source>
        <dbReference type="ARBA" id="ARBA00004123"/>
    </source>
</evidence>
<dbReference type="Ensembl" id="ENSOMYT00000039496.2">
    <property type="protein sequence ID" value="ENSOMYP00000036213.2"/>
    <property type="gene ID" value="ENSOMYG00000016785.2"/>
</dbReference>
<evidence type="ECO:0000256" key="6">
    <source>
        <dbReference type="ARBA" id="ARBA00023163"/>
    </source>
</evidence>
<dbReference type="InterPro" id="IPR021394">
    <property type="entry name" value="Med25_PTOV"/>
</dbReference>
<evidence type="ECO:0000256" key="8">
    <source>
        <dbReference type="RuleBase" id="RU369088"/>
    </source>
</evidence>
<accession>A0A8C7QEF2</accession>
<dbReference type="InterPro" id="IPR036465">
    <property type="entry name" value="vWFA_dom_sf"/>
</dbReference>
<evidence type="ECO:0000256" key="3">
    <source>
        <dbReference type="ARBA" id="ARBA00019694"/>
    </source>
</evidence>
<reference evidence="11" key="1">
    <citation type="submission" date="2020-07" db="EMBL/GenBank/DDBJ databases">
        <title>A long reads based de novo assembly of the rainbow trout Arlee double haploid line genome.</title>
        <authorList>
            <person name="Gao G."/>
            <person name="Palti Y."/>
        </authorList>
    </citation>
    <scope>NUCLEOTIDE SEQUENCE [LARGE SCALE GENOMIC DNA]</scope>
</reference>
<dbReference type="Pfam" id="PF11265">
    <property type="entry name" value="Med25_VWA"/>
    <property type="match status" value="1"/>
</dbReference>
<dbReference type="InterPro" id="IPR021419">
    <property type="entry name" value="Mediator_Med25_VWA"/>
</dbReference>
<dbReference type="GO" id="GO:0016592">
    <property type="term" value="C:mediator complex"/>
    <property type="evidence" value="ECO:0007669"/>
    <property type="project" value="UniProtKB-UniRule"/>
</dbReference>
<evidence type="ECO:0000256" key="7">
    <source>
        <dbReference type="ARBA" id="ARBA00023242"/>
    </source>
</evidence>
<dbReference type="GO" id="GO:0045944">
    <property type="term" value="P:positive regulation of transcription by RNA polymerase II"/>
    <property type="evidence" value="ECO:0007669"/>
    <property type="project" value="TreeGrafter"/>
</dbReference>
<comment type="subunit">
    <text evidence="8">Component of the Mediator complex.</text>
</comment>
<organism evidence="11 12">
    <name type="scientific">Oncorhynchus mykiss</name>
    <name type="common">Rainbow trout</name>
    <name type="synonym">Salmo gairdneri</name>
    <dbReference type="NCBI Taxonomy" id="8022"/>
    <lineage>
        <taxon>Eukaryota</taxon>
        <taxon>Metazoa</taxon>
        <taxon>Chordata</taxon>
        <taxon>Craniata</taxon>
        <taxon>Vertebrata</taxon>
        <taxon>Euteleostomi</taxon>
        <taxon>Actinopterygii</taxon>
        <taxon>Neopterygii</taxon>
        <taxon>Teleostei</taxon>
        <taxon>Protacanthopterygii</taxon>
        <taxon>Salmoniformes</taxon>
        <taxon>Salmonidae</taxon>
        <taxon>Salmoninae</taxon>
        <taxon>Oncorhynchus</taxon>
    </lineage>
</organism>
<evidence type="ECO:0000256" key="5">
    <source>
        <dbReference type="ARBA" id="ARBA00023159"/>
    </source>
</evidence>
<keyword evidence="4 8" id="KW-0805">Transcription regulation</keyword>
<dbReference type="AlphaFoldDB" id="A0A8C7QEF2"/>
<dbReference type="FunFam" id="2.40.290.30:FF:000001">
    <property type="entry name" value="Mediator of RNA polymerase II transcription subunit 25"/>
    <property type="match status" value="1"/>
</dbReference>
<comment type="similarity">
    <text evidence="2 8">Belongs to the Mediator complex subunit 25 family.</text>
</comment>
<keyword evidence="12" id="KW-1185">Reference proteome</keyword>
<dbReference type="Pfam" id="PF11232">
    <property type="entry name" value="Med25"/>
    <property type="match status" value="1"/>
</dbReference>
<dbReference type="SUPFAM" id="SSF53300">
    <property type="entry name" value="vWA-like"/>
    <property type="match status" value="1"/>
</dbReference>
<evidence type="ECO:0000259" key="10">
    <source>
        <dbReference type="PROSITE" id="PS50234"/>
    </source>
</evidence>
<dbReference type="PROSITE" id="PS50234">
    <property type="entry name" value="VWFA"/>
    <property type="match status" value="1"/>
</dbReference>
<reference evidence="11" key="2">
    <citation type="submission" date="2025-08" db="UniProtKB">
        <authorList>
            <consortium name="Ensembl"/>
        </authorList>
    </citation>
    <scope>IDENTIFICATION</scope>
</reference>
<feature type="region of interest" description="Disordered" evidence="9">
    <location>
        <begin position="285"/>
        <end position="347"/>
    </location>
</feature>
<evidence type="ECO:0000256" key="4">
    <source>
        <dbReference type="ARBA" id="ARBA00023015"/>
    </source>
</evidence>
<feature type="domain" description="VWFA" evidence="10">
    <location>
        <begin position="14"/>
        <end position="181"/>
    </location>
</feature>
<name>A0A8C7QEF2_ONCMY</name>
<dbReference type="GO" id="GO:0005667">
    <property type="term" value="C:transcription regulator complex"/>
    <property type="evidence" value="ECO:0007669"/>
    <property type="project" value="UniProtKB-UniRule"/>
</dbReference>
<proteinExistence type="inferred from homology"/>
<keyword evidence="5" id="KW-0010">Activator</keyword>
<comment type="function">
    <text evidence="8">Component of the Mediator complex, a coactivator involved in the regulated transcription of nearly all RNA polymerase II-dependent genes. Mediator functions as a bridge to convey information from gene-specific regulatory proteins to the basal RNA polymerase II transcription machinery. Mediator is recruited to promoters by direct interactions with regulatory proteins and serves as a scaffold for the assembly of a functional preinitiation complex with RNA polymerase II and the general transcription factors.</text>
</comment>
<comment type="subcellular location">
    <subcellularLocation>
        <location evidence="1 8">Nucleus</location>
    </subcellularLocation>
</comment>
<reference evidence="11" key="3">
    <citation type="submission" date="2025-09" db="UniProtKB">
        <authorList>
            <consortium name="Ensembl"/>
        </authorList>
    </citation>
    <scope>IDENTIFICATION</scope>
</reference>
<keyword evidence="7 8" id="KW-0539">Nucleus</keyword>
<dbReference type="InterPro" id="IPR002035">
    <property type="entry name" value="VWF_A"/>
</dbReference>
<dbReference type="PANTHER" id="PTHR12433">
    <property type="entry name" value="MEDIATOR OF RNA POLYMERASE II TRANSCRIPTION SUBUNIT 25"/>
    <property type="match status" value="1"/>
</dbReference>
<dbReference type="Gene3D" id="3.40.50.410">
    <property type="entry name" value="von Willebrand factor, type A domain"/>
    <property type="match status" value="1"/>
</dbReference>
<dbReference type="PANTHER" id="PTHR12433:SF11">
    <property type="entry name" value="MEDIATOR OF RNA POLYMERASE II TRANSCRIPTION SUBUNIT 25"/>
    <property type="match status" value="1"/>
</dbReference>
<dbReference type="Proteomes" id="UP000694395">
    <property type="component" value="Chromosome 12"/>
</dbReference>
<sequence>MDLPIKPGANQVADVVFVIEGTANLGPYFESLRKHYILPAIEYFNGGPPAETDFGGDYGGTQYGLVVFNTVDCAPESYVQCHAPTSSAFEFVSWIDSIQFMGGGAESCSLIAEGLSVALQLFDDFKKMREQIGQTHKVCVLLCNSPPYLLPAVESVSYTGCTADNLVKIIRDRGIHFSVVSPRKLPALRVLFDRASPVGGQVDPHPDYSQDPFHMILVRGISLPGEEQHSKYLTENRLIEVIPGMVNPGPPFSGQSTLPSVAGVKLAPSSQPSLSTVTIVSTPMLPQQQAPPPQQQQVQPPGQPQPNQQQPVPPQQQQQPPANQQTPPSSQPGMVRPPGVSAAQANPIGGQQQGVANKIVAWSGVLEWQEKPKASSMDSNTKLTRSLPCQVQVNQGENLNADQWPQKLIMQLIPQQLLTTLGPLFRNSRMVQFLFTNKDVESLKGLYRIMATGFAGCVHFPHSAPCEVRVLMLLYSSKKRIFMGLIPNDQSGFVNGIRQVITNHKQVQQHRSVSHTDTGHQQPQTLLGASDRQGVVYALVTGAILASTVEGLPKSSLGPMRWSIYICTFLTRQVG</sequence>
<dbReference type="InterPro" id="IPR038196">
    <property type="entry name" value="Med25_PTOV_sf"/>
</dbReference>
<protein>
    <recommendedName>
        <fullName evidence="3 8">Mediator of RNA polymerase II transcription subunit 25</fullName>
    </recommendedName>
</protein>
<feature type="compositionally biased region" description="Low complexity" evidence="9">
    <location>
        <begin position="295"/>
        <end position="332"/>
    </location>
</feature>